<comment type="caution">
    <text evidence="1">The sequence shown here is derived from an EMBL/GenBank/DDBJ whole genome shotgun (WGS) entry which is preliminary data.</text>
</comment>
<sequence length="60" mass="6570">MHKAFGFPDLALVSTTRQSLDISFPGSAWERGLGGSASRLLRMMQGLIFPKANAFCQQEP</sequence>
<name>A0ABX1MIM4_9CYAN</name>
<evidence type="ECO:0008006" key="3">
    <source>
        <dbReference type="Google" id="ProtNLM"/>
    </source>
</evidence>
<accession>A0ABX1MIM4</accession>
<evidence type="ECO:0000313" key="2">
    <source>
        <dbReference type="Proteomes" id="UP000762253"/>
    </source>
</evidence>
<dbReference type="Proteomes" id="UP000762253">
    <property type="component" value="Unassembled WGS sequence"/>
</dbReference>
<evidence type="ECO:0000313" key="1">
    <source>
        <dbReference type="EMBL" id="NMF66719.1"/>
    </source>
</evidence>
<dbReference type="EMBL" id="QMEC01000177">
    <property type="protein sequence ID" value="NMF66719.1"/>
    <property type="molecule type" value="Genomic_DNA"/>
</dbReference>
<gene>
    <name evidence="1" type="ORF">DP115_29825</name>
</gene>
<keyword evidence="2" id="KW-1185">Reference proteome</keyword>
<reference evidence="1 2" key="1">
    <citation type="submission" date="2018-06" db="EMBL/GenBank/DDBJ databases">
        <title>Comparative genomics of Brasilonema spp. strains.</title>
        <authorList>
            <person name="Alvarenga D.O."/>
            <person name="Fiore M.F."/>
            <person name="Varani A.M."/>
        </authorList>
    </citation>
    <scope>NUCLEOTIDE SEQUENCE [LARGE SCALE GENOMIC DNA]</scope>
    <source>
        <strain evidence="1 2">UFV-OR1</strain>
    </source>
</reference>
<proteinExistence type="predicted"/>
<organism evidence="1 2">
    <name type="scientific">Brasilonema octagenarum UFV-OR1</name>
    <dbReference type="NCBI Taxonomy" id="417115"/>
    <lineage>
        <taxon>Bacteria</taxon>
        <taxon>Bacillati</taxon>
        <taxon>Cyanobacteriota</taxon>
        <taxon>Cyanophyceae</taxon>
        <taxon>Nostocales</taxon>
        <taxon>Scytonemataceae</taxon>
        <taxon>Brasilonema</taxon>
        <taxon>Octagenarum group</taxon>
    </lineage>
</organism>
<protein>
    <recommendedName>
        <fullName evidence="3">Transposase</fullName>
    </recommendedName>
</protein>